<dbReference type="AlphaFoldDB" id="A0A1R3JFS1"/>
<feature type="domain" description="Terpene synthase N-terminal" evidence="2">
    <location>
        <begin position="81"/>
        <end position="165"/>
    </location>
</feature>
<feature type="region of interest" description="Disordered" evidence="1">
    <location>
        <begin position="54"/>
        <end position="79"/>
    </location>
</feature>
<protein>
    <recommendedName>
        <fullName evidence="2">Terpene synthase N-terminal domain-containing protein</fullName>
    </recommendedName>
</protein>
<evidence type="ECO:0000259" key="2">
    <source>
        <dbReference type="Pfam" id="PF01397"/>
    </source>
</evidence>
<proteinExistence type="predicted"/>
<dbReference type="OrthoDB" id="1877784at2759"/>
<dbReference type="InterPro" id="IPR036965">
    <property type="entry name" value="Terpene_synth_N_sf"/>
</dbReference>
<organism evidence="3 4">
    <name type="scientific">Corchorus capsularis</name>
    <name type="common">Jute</name>
    <dbReference type="NCBI Taxonomy" id="210143"/>
    <lineage>
        <taxon>Eukaryota</taxon>
        <taxon>Viridiplantae</taxon>
        <taxon>Streptophyta</taxon>
        <taxon>Embryophyta</taxon>
        <taxon>Tracheophyta</taxon>
        <taxon>Spermatophyta</taxon>
        <taxon>Magnoliopsida</taxon>
        <taxon>eudicotyledons</taxon>
        <taxon>Gunneridae</taxon>
        <taxon>Pentapetalae</taxon>
        <taxon>rosids</taxon>
        <taxon>malvids</taxon>
        <taxon>Malvales</taxon>
        <taxon>Malvaceae</taxon>
        <taxon>Grewioideae</taxon>
        <taxon>Apeibeae</taxon>
        <taxon>Corchorus</taxon>
    </lineage>
</organism>
<sequence length="165" mass="18672">MASTIVMIGGKNSSYSSSLLMQVMEKRKKTLNRSARLCCFDSSTVYKTLRIQAGASKSQNHDPNVLESSGRRQGGHLPRPWGSEFINSFSSPYSYETHGSRLEELKQSAKKLFDSTKEPRDQLDLINTIQRLGLAHHFEDEMKHLLAQLIHPDIAHDLRTVALQF</sequence>
<comment type="caution">
    <text evidence="3">The sequence shown here is derived from an EMBL/GenBank/DDBJ whole genome shotgun (WGS) entry which is preliminary data.</text>
</comment>
<name>A0A1R3JFS1_COCAP</name>
<accession>A0A1R3JFS1</accession>
<dbReference type="Pfam" id="PF01397">
    <property type="entry name" value="Terpene_synth"/>
    <property type="match status" value="1"/>
</dbReference>
<dbReference type="STRING" id="210143.A0A1R3JFS1"/>
<dbReference type="Gramene" id="OMO93673">
    <property type="protein sequence ID" value="OMO93673"/>
    <property type="gene ID" value="CCACVL1_06397"/>
</dbReference>
<keyword evidence="4" id="KW-1185">Reference proteome</keyword>
<evidence type="ECO:0000256" key="1">
    <source>
        <dbReference type="SAM" id="MobiDB-lite"/>
    </source>
</evidence>
<reference evidence="3 4" key="1">
    <citation type="submission" date="2013-09" db="EMBL/GenBank/DDBJ databases">
        <title>Corchorus capsularis genome sequencing.</title>
        <authorList>
            <person name="Alam M."/>
            <person name="Haque M.S."/>
            <person name="Islam M.S."/>
            <person name="Emdad E.M."/>
            <person name="Islam M.M."/>
            <person name="Ahmed B."/>
            <person name="Halim A."/>
            <person name="Hossen Q.M.M."/>
            <person name="Hossain M.Z."/>
            <person name="Ahmed R."/>
            <person name="Khan M.M."/>
            <person name="Islam R."/>
            <person name="Rashid M.M."/>
            <person name="Khan S.A."/>
            <person name="Rahman M.S."/>
            <person name="Alam M."/>
        </authorList>
    </citation>
    <scope>NUCLEOTIDE SEQUENCE [LARGE SCALE GENOMIC DNA]</scope>
    <source>
        <strain evidence="4">cv. CVL-1</strain>
        <tissue evidence="3">Whole seedling</tissue>
    </source>
</reference>
<dbReference type="SUPFAM" id="SSF48239">
    <property type="entry name" value="Terpenoid cyclases/Protein prenyltransferases"/>
    <property type="match status" value="1"/>
</dbReference>
<dbReference type="InterPro" id="IPR008930">
    <property type="entry name" value="Terpenoid_cyclase/PrenylTrfase"/>
</dbReference>
<dbReference type="Gene3D" id="1.50.10.130">
    <property type="entry name" value="Terpene synthase, N-terminal domain"/>
    <property type="match status" value="1"/>
</dbReference>
<dbReference type="InterPro" id="IPR001906">
    <property type="entry name" value="Terpene_synth_N"/>
</dbReference>
<dbReference type="Proteomes" id="UP000188268">
    <property type="component" value="Unassembled WGS sequence"/>
</dbReference>
<evidence type="ECO:0000313" key="3">
    <source>
        <dbReference type="EMBL" id="OMO93673.1"/>
    </source>
</evidence>
<evidence type="ECO:0000313" key="4">
    <source>
        <dbReference type="Proteomes" id="UP000188268"/>
    </source>
</evidence>
<gene>
    <name evidence="3" type="ORF">CCACVL1_06397</name>
</gene>
<dbReference type="GO" id="GO:0010333">
    <property type="term" value="F:terpene synthase activity"/>
    <property type="evidence" value="ECO:0007669"/>
    <property type="project" value="InterPro"/>
</dbReference>
<dbReference type="EMBL" id="AWWV01008062">
    <property type="protein sequence ID" value="OMO93673.1"/>
    <property type="molecule type" value="Genomic_DNA"/>
</dbReference>